<dbReference type="GO" id="GO:0006171">
    <property type="term" value="P:cAMP biosynthetic process"/>
    <property type="evidence" value="ECO:0007669"/>
    <property type="project" value="TreeGrafter"/>
</dbReference>
<keyword evidence="4" id="KW-1185">Reference proteome</keyword>
<dbReference type="Gene3D" id="3.30.70.1230">
    <property type="entry name" value="Nucleotide cyclase"/>
    <property type="match status" value="1"/>
</dbReference>
<dbReference type="InterPro" id="IPR050697">
    <property type="entry name" value="Adenylyl/Guanylyl_Cyclase_3/4"/>
</dbReference>
<dbReference type="OrthoDB" id="9789782at2"/>
<evidence type="ECO:0000313" key="4">
    <source>
        <dbReference type="Proteomes" id="UP000321389"/>
    </source>
</evidence>
<reference evidence="3" key="1">
    <citation type="submission" date="2020-04" db="EMBL/GenBank/DDBJ databases">
        <title>Nitratireductor sp. nov. isolated from mangrove soil.</title>
        <authorList>
            <person name="Ye Y."/>
        </authorList>
    </citation>
    <scope>NUCLEOTIDE SEQUENCE</scope>
    <source>
        <strain evidence="3">SY7</strain>
    </source>
</reference>
<feature type="transmembrane region" description="Helical" evidence="1">
    <location>
        <begin position="26"/>
        <end position="45"/>
    </location>
</feature>
<proteinExistence type="predicted"/>
<dbReference type="Proteomes" id="UP000321389">
    <property type="component" value="Chromosome"/>
</dbReference>
<dbReference type="Pfam" id="PF00211">
    <property type="entry name" value="Guanylate_cyc"/>
    <property type="match status" value="1"/>
</dbReference>
<feature type="domain" description="Guanylate cyclase" evidence="2">
    <location>
        <begin position="303"/>
        <end position="438"/>
    </location>
</feature>
<dbReference type="InterPro" id="IPR001054">
    <property type="entry name" value="A/G_cyclase"/>
</dbReference>
<name>A0A5B8KWS3_9HYPH</name>
<dbReference type="AlphaFoldDB" id="A0A5B8KWS3"/>
<keyword evidence="1" id="KW-0472">Membrane</keyword>
<evidence type="ECO:0000256" key="1">
    <source>
        <dbReference type="SAM" id="Phobius"/>
    </source>
</evidence>
<dbReference type="PANTHER" id="PTHR43081:SF18">
    <property type="entry name" value="BLL7624 PROTEIN"/>
    <property type="match status" value="1"/>
</dbReference>
<dbReference type="CDD" id="cd07302">
    <property type="entry name" value="CHD"/>
    <property type="match status" value="1"/>
</dbReference>
<keyword evidence="1" id="KW-1133">Transmembrane helix</keyword>
<dbReference type="GO" id="GO:0035556">
    <property type="term" value="P:intracellular signal transduction"/>
    <property type="evidence" value="ECO:0007669"/>
    <property type="project" value="InterPro"/>
</dbReference>
<evidence type="ECO:0000259" key="2">
    <source>
        <dbReference type="PROSITE" id="PS50125"/>
    </source>
</evidence>
<dbReference type="InterPro" id="IPR021796">
    <property type="entry name" value="Tll0287-like_dom"/>
</dbReference>
<sequence length="539" mass="59177">MPVPTSADNAERPVERLWLYAAERPWLLGAVVALALVLLPVAVWMDLKNLSDRALTVQARTLNGMLNDIRGYYGANVVARVQGFEGDSIAAHNYEDIPGAVPIPATLSLELGNVIGTRGGEEIGYRFVSDATFANRAPHTLDTFEKAALAAFRASRDPEAVASEIEGSLFERRIRMAVPVVLGQACVSCHNSHPLSPRHDWQVGDVRGIQAITVHQPIATNILSFKYLFLYFAAAGAFGIALTGLNWRQANAFRRMNRELEEANGFLASVSMKISKYLSPQVYKSIFSGEKDVTLSTERKKLTIFFSDIKDFTETSEHLQPEELTSLLNEYFTEMSVIAHAHGATVDKFVGDAILAFFGDPTTKGAREDANACLDMAIAMQRRMVELKAEWRRRGIEKPFEVRMGINTGYCNVGNFGSADRMDYTIIGAEANLAARLQHIAEPGGIVIAYETWAHVRERVRARVLEPITLKGISGEVVPYAVEGIYERGGDQPDTISETGSGLSLFLDVGKLDAEARRRAEATLEKALGAVRSRGAANR</sequence>
<evidence type="ECO:0000313" key="3">
    <source>
        <dbReference type="EMBL" id="QDZ00124.1"/>
    </source>
</evidence>
<dbReference type="GO" id="GO:0004016">
    <property type="term" value="F:adenylate cyclase activity"/>
    <property type="evidence" value="ECO:0007669"/>
    <property type="project" value="UniProtKB-ARBA"/>
</dbReference>
<gene>
    <name evidence="3" type="ORF">FQ775_06865</name>
</gene>
<protein>
    <submittedName>
        <fullName evidence="3">Adenylate/guanylate cyclase domain-containing protein</fullName>
    </submittedName>
</protein>
<dbReference type="InterPro" id="IPR029787">
    <property type="entry name" value="Nucleotide_cyclase"/>
</dbReference>
<organism evidence="3 4">
    <name type="scientific">Nitratireductor mangrovi</name>
    <dbReference type="NCBI Taxonomy" id="2599600"/>
    <lineage>
        <taxon>Bacteria</taxon>
        <taxon>Pseudomonadati</taxon>
        <taxon>Pseudomonadota</taxon>
        <taxon>Alphaproteobacteria</taxon>
        <taxon>Hyphomicrobiales</taxon>
        <taxon>Phyllobacteriaceae</taxon>
        <taxon>Nitratireductor</taxon>
    </lineage>
</organism>
<dbReference type="EMBL" id="CP042301">
    <property type="protein sequence ID" value="QDZ00124.1"/>
    <property type="molecule type" value="Genomic_DNA"/>
</dbReference>
<dbReference type="Pfam" id="PF11845">
    <property type="entry name" value="Tll0287-like"/>
    <property type="match status" value="1"/>
</dbReference>
<dbReference type="PROSITE" id="PS50125">
    <property type="entry name" value="GUANYLATE_CYCLASE_2"/>
    <property type="match status" value="1"/>
</dbReference>
<accession>A0A5B8KWS3</accession>
<dbReference type="SUPFAM" id="SSF55073">
    <property type="entry name" value="Nucleotide cyclase"/>
    <property type="match status" value="1"/>
</dbReference>
<keyword evidence="1" id="KW-0812">Transmembrane</keyword>
<feature type="transmembrane region" description="Helical" evidence="1">
    <location>
        <begin position="228"/>
        <end position="247"/>
    </location>
</feature>
<dbReference type="SMART" id="SM00044">
    <property type="entry name" value="CYCc"/>
    <property type="match status" value="1"/>
</dbReference>
<dbReference type="KEGG" id="niy:FQ775_06865"/>
<dbReference type="PANTHER" id="PTHR43081">
    <property type="entry name" value="ADENYLATE CYCLASE, TERMINAL-DIFFERENTIATION SPECIFIC-RELATED"/>
    <property type="match status" value="1"/>
</dbReference>